<evidence type="ECO:0000256" key="1">
    <source>
        <dbReference type="ARBA" id="ARBA00022468"/>
    </source>
</evidence>
<reference evidence="8 9" key="1">
    <citation type="journal article" date="2018" name="Nat. Ecol. Evol.">
        <title>Genomic signatures of mitonuclear coevolution across populations of Tigriopus californicus.</title>
        <authorList>
            <person name="Barreto F.S."/>
            <person name="Watson E.T."/>
            <person name="Lima T.G."/>
            <person name="Willett C.S."/>
            <person name="Edmands S."/>
            <person name="Li W."/>
            <person name="Burton R.S."/>
        </authorList>
    </citation>
    <scope>NUCLEOTIDE SEQUENCE [LARGE SCALE GENOMIC DNA]</scope>
    <source>
        <strain evidence="8 9">San Diego</strain>
    </source>
</reference>
<dbReference type="GO" id="GO:0000139">
    <property type="term" value="C:Golgi membrane"/>
    <property type="evidence" value="ECO:0007669"/>
    <property type="project" value="TreeGrafter"/>
</dbReference>
<evidence type="ECO:0000256" key="2">
    <source>
        <dbReference type="ARBA" id="ARBA00022723"/>
    </source>
</evidence>
<feature type="region of interest" description="Disordered" evidence="6">
    <location>
        <begin position="315"/>
        <end position="335"/>
    </location>
</feature>
<dbReference type="InterPro" id="IPR037278">
    <property type="entry name" value="ARFGAP/RecO"/>
</dbReference>
<evidence type="ECO:0000313" key="9">
    <source>
        <dbReference type="Proteomes" id="UP000318571"/>
    </source>
</evidence>
<evidence type="ECO:0000256" key="4">
    <source>
        <dbReference type="ARBA" id="ARBA00022833"/>
    </source>
</evidence>
<dbReference type="EMBL" id="VCGU01000459">
    <property type="protein sequence ID" value="TRY61692.1"/>
    <property type="molecule type" value="Genomic_DNA"/>
</dbReference>
<protein>
    <recommendedName>
        <fullName evidence="7">Arf-GAP domain-containing protein</fullName>
    </recommendedName>
</protein>
<sequence>MASPKTRRALSDLRPKDDNNKCFECNTHNPQWVSVTYGIWICLECSGQHRGLGVHMSFVRSVTMDKWKESELNKMKVGGNKKAKDFLTARKDWNASAPIKQKYHSKAAALYKDKILVESQGGFWDESKSEAQSYKAPLPSGLSSSGSNAKLGTSQSCSNFQSSSSGGGYQNGSDFNSPEFKAQKEDFFSRKQNENASRRDDLPPSQGGKYAGFGNAASSGPTRSMSTDFYENSMGGLTTSLSAFSMGASKLTGRVAEVGWKFTDIASQKVSEVSESVSGKVKEGQILNDLSSQATNIAGYVSEVGKTGFAGFSSFWGGNKRSEYESYENSSLNAR</sequence>
<dbReference type="GO" id="GO:0005096">
    <property type="term" value="F:GTPase activator activity"/>
    <property type="evidence" value="ECO:0007669"/>
    <property type="project" value="UniProtKB-KW"/>
</dbReference>
<feature type="domain" description="Arf-GAP" evidence="7">
    <location>
        <begin position="7"/>
        <end position="124"/>
    </location>
</feature>
<dbReference type="GO" id="GO:0008270">
    <property type="term" value="F:zinc ion binding"/>
    <property type="evidence" value="ECO:0007669"/>
    <property type="project" value="UniProtKB-KW"/>
</dbReference>
<evidence type="ECO:0000259" key="7">
    <source>
        <dbReference type="PROSITE" id="PS50115"/>
    </source>
</evidence>
<evidence type="ECO:0000256" key="6">
    <source>
        <dbReference type="SAM" id="MobiDB-lite"/>
    </source>
</evidence>
<dbReference type="InterPro" id="IPR038508">
    <property type="entry name" value="ArfGAP_dom_sf"/>
</dbReference>
<dbReference type="CDD" id="cd08830">
    <property type="entry name" value="ArfGap_ArfGap1"/>
    <property type="match status" value="1"/>
</dbReference>
<keyword evidence="3 5" id="KW-0863">Zinc-finger</keyword>
<proteinExistence type="predicted"/>
<gene>
    <name evidence="8" type="ORF">TCAL_04400</name>
</gene>
<feature type="region of interest" description="Disordered" evidence="6">
    <location>
        <begin position="134"/>
        <end position="176"/>
    </location>
</feature>
<feature type="region of interest" description="Disordered" evidence="6">
    <location>
        <begin position="191"/>
        <end position="224"/>
    </location>
</feature>
<dbReference type="PANTHER" id="PTHR46395:SF1">
    <property type="entry name" value="ADP-RIBOSYLATION FACTOR GTPASE-ACTIVATING PROTEIN 1"/>
    <property type="match status" value="1"/>
</dbReference>
<feature type="compositionally biased region" description="Basic and acidic residues" evidence="6">
    <location>
        <begin position="191"/>
        <end position="202"/>
    </location>
</feature>
<name>A0A553N8C4_TIGCA</name>
<evidence type="ECO:0000256" key="5">
    <source>
        <dbReference type="PROSITE-ProRule" id="PRU00288"/>
    </source>
</evidence>
<keyword evidence="4" id="KW-0862">Zinc</keyword>
<dbReference type="InterPro" id="IPR001164">
    <property type="entry name" value="ArfGAP_dom"/>
</dbReference>
<keyword evidence="2" id="KW-0479">Metal-binding</keyword>
<dbReference type="Pfam" id="PF01412">
    <property type="entry name" value="ArfGap"/>
    <property type="match status" value="1"/>
</dbReference>
<dbReference type="OMA" id="MSKLWEV"/>
<dbReference type="GO" id="GO:0030100">
    <property type="term" value="P:regulation of endocytosis"/>
    <property type="evidence" value="ECO:0007669"/>
    <property type="project" value="TreeGrafter"/>
</dbReference>
<dbReference type="PROSITE" id="PS50115">
    <property type="entry name" value="ARFGAP"/>
    <property type="match status" value="1"/>
</dbReference>
<evidence type="ECO:0000256" key="3">
    <source>
        <dbReference type="ARBA" id="ARBA00022771"/>
    </source>
</evidence>
<dbReference type="Gene3D" id="1.10.220.150">
    <property type="entry name" value="Arf GTPase activating protein"/>
    <property type="match status" value="1"/>
</dbReference>
<comment type="caution">
    <text evidence="8">The sequence shown here is derived from an EMBL/GenBank/DDBJ whole genome shotgun (WGS) entry which is preliminary data.</text>
</comment>
<keyword evidence="1" id="KW-0343">GTPase activation</keyword>
<dbReference type="FunFam" id="1.10.220.150:FF:000014">
    <property type="entry name" value="ADP-ribosylation factor GTPase-activating protein"/>
    <property type="match status" value="1"/>
</dbReference>
<dbReference type="GO" id="GO:0032012">
    <property type="term" value="P:regulation of ARF protein signal transduction"/>
    <property type="evidence" value="ECO:0007669"/>
    <property type="project" value="TreeGrafter"/>
</dbReference>
<dbReference type="PANTHER" id="PTHR46395">
    <property type="entry name" value="ADP-RIBOSYLATION FACTOR GTPASE-ACTIVATING PROTEIN 1"/>
    <property type="match status" value="1"/>
</dbReference>
<feature type="compositionally biased region" description="Low complexity" evidence="6">
    <location>
        <begin position="137"/>
        <end position="164"/>
    </location>
</feature>
<dbReference type="SUPFAM" id="SSF57863">
    <property type="entry name" value="ArfGap/RecO-like zinc finger"/>
    <property type="match status" value="1"/>
</dbReference>
<dbReference type="SMART" id="SM00105">
    <property type="entry name" value="ArfGap"/>
    <property type="match status" value="1"/>
</dbReference>
<dbReference type="Proteomes" id="UP000318571">
    <property type="component" value="Chromosome 8"/>
</dbReference>
<accession>A0A553N8C4</accession>
<organism evidence="8 9">
    <name type="scientific">Tigriopus californicus</name>
    <name type="common">Marine copepod</name>
    <dbReference type="NCBI Taxonomy" id="6832"/>
    <lineage>
        <taxon>Eukaryota</taxon>
        <taxon>Metazoa</taxon>
        <taxon>Ecdysozoa</taxon>
        <taxon>Arthropoda</taxon>
        <taxon>Crustacea</taxon>
        <taxon>Multicrustacea</taxon>
        <taxon>Hexanauplia</taxon>
        <taxon>Copepoda</taxon>
        <taxon>Harpacticoida</taxon>
        <taxon>Harpacticidae</taxon>
        <taxon>Tigriopus</taxon>
    </lineage>
</organism>
<dbReference type="AlphaFoldDB" id="A0A553N8C4"/>
<dbReference type="PRINTS" id="PR00405">
    <property type="entry name" value="REVINTRACTNG"/>
</dbReference>
<evidence type="ECO:0000313" key="8">
    <source>
        <dbReference type="EMBL" id="TRY61692.1"/>
    </source>
</evidence>
<keyword evidence="9" id="KW-1185">Reference proteome</keyword>
<dbReference type="STRING" id="6832.A0A553N8C4"/>